<dbReference type="SUPFAM" id="SSF56436">
    <property type="entry name" value="C-type lectin-like"/>
    <property type="match status" value="1"/>
</dbReference>
<dbReference type="InterPro" id="IPR016187">
    <property type="entry name" value="CTDL_fold"/>
</dbReference>
<reference evidence="2 3" key="1">
    <citation type="journal article" date="2011" name="Science">
        <title>The ecoresponsive genome of Daphnia pulex.</title>
        <authorList>
            <person name="Colbourne J.K."/>
            <person name="Pfrender M.E."/>
            <person name="Gilbert D."/>
            <person name="Thomas W.K."/>
            <person name="Tucker A."/>
            <person name="Oakley T.H."/>
            <person name="Tokishita S."/>
            <person name="Aerts A."/>
            <person name="Arnold G.J."/>
            <person name="Basu M.K."/>
            <person name="Bauer D.J."/>
            <person name="Caceres C.E."/>
            <person name="Carmel L."/>
            <person name="Casola C."/>
            <person name="Choi J.H."/>
            <person name="Detter J.C."/>
            <person name="Dong Q."/>
            <person name="Dusheyko S."/>
            <person name="Eads B.D."/>
            <person name="Frohlich T."/>
            <person name="Geiler-Samerotte K.A."/>
            <person name="Gerlach D."/>
            <person name="Hatcher P."/>
            <person name="Jogdeo S."/>
            <person name="Krijgsveld J."/>
            <person name="Kriventseva E.V."/>
            <person name="Kultz D."/>
            <person name="Laforsch C."/>
            <person name="Lindquist E."/>
            <person name="Lopez J."/>
            <person name="Manak J.R."/>
            <person name="Muller J."/>
            <person name="Pangilinan J."/>
            <person name="Patwardhan R.P."/>
            <person name="Pitluck S."/>
            <person name="Pritham E.J."/>
            <person name="Rechtsteiner A."/>
            <person name="Rho M."/>
            <person name="Rogozin I.B."/>
            <person name="Sakarya O."/>
            <person name="Salamov A."/>
            <person name="Schaack S."/>
            <person name="Shapiro H."/>
            <person name="Shiga Y."/>
            <person name="Skalitzky C."/>
            <person name="Smith Z."/>
            <person name="Souvorov A."/>
            <person name="Sung W."/>
            <person name="Tang Z."/>
            <person name="Tsuchiya D."/>
            <person name="Tu H."/>
            <person name="Vos H."/>
            <person name="Wang M."/>
            <person name="Wolf Y.I."/>
            <person name="Yamagata H."/>
            <person name="Yamada T."/>
            <person name="Ye Y."/>
            <person name="Shaw J.R."/>
            <person name="Andrews J."/>
            <person name="Crease T.J."/>
            <person name="Tang H."/>
            <person name="Lucas S.M."/>
            <person name="Robertson H.M."/>
            <person name="Bork P."/>
            <person name="Koonin E.V."/>
            <person name="Zdobnov E.M."/>
            <person name="Grigoriev I.V."/>
            <person name="Lynch M."/>
            <person name="Boore J.L."/>
        </authorList>
    </citation>
    <scope>NUCLEOTIDE SEQUENCE [LARGE SCALE GENOMIC DNA]</scope>
</reference>
<name>E9GJC4_DAPPU</name>
<dbReference type="GO" id="GO:0030246">
    <property type="term" value="F:carbohydrate binding"/>
    <property type="evidence" value="ECO:0000318"/>
    <property type="project" value="GO_Central"/>
</dbReference>
<proteinExistence type="predicted"/>
<sequence length="449" mass="51624">MDCYCLVSKKMIREDARQHCRDNNMHLLSIETQEENEFVINLVKKNDDLIPNQFWTLGYNANLDPNNWGWQQPNLNVSKPLTYKNWCRGSEPDNGFENEHFIAVINRCWHDVPGHFDWASVCEREANIFDPNLDEKFFFTFPGEHKAVVPCRPATNFDLFRVKVSKEIKKPTSVFHQIILNGTSGNKNYEYDPLEGFVIKNVSVSDNGTYKCSIFLGMQEAWQHFHVITTVLKANPRWDPSEGTDVTLTCNTQKLKLRDRTVDPVEWSVVFADSKDETVLTQTNAAALPIENVVWSDKISRKELKGILTPASTNAENYRVIPVGSDLRISCSFGTSGHLRYYQWQWEQFDDNPQYTSEIISNGTTSDDNYEYNPQKGFIIHRLLPEHDELRSSTSFQCKAASGKIEAGPEKFSIMERLLNVRKGAGVHHLNESMDYSTPELTQLSYNKE</sequence>
<dbReference type="InterPro" id="IPR036179">
    <property type="entry name" value="Ig-like_dom_sf"/>
</dbReference>
<dbReference type="PROSITE" id="PS50041">
    <property type="entry name" value="C_TYPE_LECTIN_2"/>
    <property type="match status" value="1"/>
</dbReference>
<keyword evidence="3" id="KW-1185">Reference proteome</keyword>
<dbReference type="HOGENOM" id="CLU_610108_0_0_1"/>
<dbReference type="Gene3D" id="2.60.40.10">
    <property type="entry name" value="Immunoglobulins"/>
    <property type="match status" value="1"/>
</dbReference>
<dbReference type="CDD" id="cd00037">
    <property type="entry name" value="CLECT"/>
    <property type="match status" value="1"/>
</dbReference>
<dbReference type="GO" id="GO:0038187">
    <property type="term" value="F:pattern recognition receptor activity"/>
    <property type="evidence" value="ECO:0000318"/>
    <property type="project" value="GO_Central"/>
</dbReference>
<evidence type="ECO:0000313" key="3">
    <source>
        <dbReference type="Proteomes" id="UP000000305"/>
    </source>
</evidence>
<dbReference type="InterPro" id="IPR001304">
    <property type="entry name" value="C-type_lectin-like"/>
</dbReference>
<gene>
    <name evidence="2" type="ORF">DAPPUDRAFT_243666</name>
</gene>
<dbReference type="InterPro" id="IPR013783">
    <property type="entry name" value="Ig-like_fold"/>
</dbReference>
<dbReference type="InterPro" id="IPR050111">
    <property type="entry name" value="C-type_lectin/snaclec_domain"/>
</dbReference>
<evidence type="ECO:0000259" key="1">
    <source>
        <dbReference type="PROSITE" id="PS50041"/>
    </source>
</evidence>
<dbReference type="EMBL" id="GL732547">
    <property type="protein sequence ID" value="EFX80424.1"/>
    <property type="molecule type" value="Genomic_DNA"/>
</dbReference>
<evidence type="ECO:0000313" key="2">
    <source>
        <dbReference type="EMBL" id="EFX80424.1"/>
    </source>
</evidence>
<dbReference type="SMART" id="SM00034">
    <property type="entry name" value="CLECT"/>
    <property type="match status" value="1"/>
</dbReference>
<dbReference type="Proteomes" id="UP000000305">
    <property type="component" value="Unassembled WGS sequence"/>
</dbReference>
<organism evidence="2 3">
    <name type="scientific">Daphnia pulex</name>
    <name type="common">Water flea</name>
    <dbReference type="NCBI Taxonomy" id="6669"/>
    <lineage>
        <taxon>Eukaryota</taxon>
        <taxon>Metazoa</taxon>
        <taxon>Ecdysozoa</taxon>
        <taxon>Arthropoda</taxon>
        <taxon>Crustacea</taxon>
        <taxon>Branchiopoda</taxon>
        <taxon>Diplostraca</taxon>
        <taxon>Cladocera</taxon>
        <taxon>Anomopoda</taxon>
        <taxon>Daphniidae</taxon>
        <taxon>Daphnia</taxon>
    </lineage>
</organism>
<protein>
    <recommendedName>
        <fullName evidence="1">C-type lectin domain-containing protein</fullName>
    </recommendedName>
</protein>
<dbReference type="InterPro" id="IPR016186">
    <property type="entry name" value="C-type_lectin-like/link_sf"/>
</dbReference>
<dbReference type="KEGG" id="dpx:DAPPUDRAFT_243666"/>
<dbReference type="AlphaFoldDB" id="E9GJC4"/>
<dbReference type="Gene3D" id="3.10.100.10">
    <property type="entry name" value="Mannose-Binding Protein A, subunit A"/>
    <property type="match status" value="1"/>
</dbReference>
<accession>E9GJC4</accession>
<dbReference type="GO" id="GO:0009897">
    <property type="term" value="C:external side of plasma membrane"/>
    <property type="evidence" value="ECO:0000318"/>
    <property type="project" value="GO_Central"/>
</dbReference>
<dbReference type="PANTHER" id="PTHR22803">
    <property type="entry name" value="MANNOSE, PHOSPHOLIPASE, LECTIN RECEPTOR RELATED"/>
    <property type="match status" value="1"/>
</dbReference>
<feature type="domain" description="C-type lectin" evidence="1">
    <location>
        <begin position="1"/>
        <end position="123"/>
    </location>
</feature>
<dbReference type="Pfam" id="PF00059">
    <property type="entry name" value="Lectin_C"/>
    <property type="match status" value="1"/>
</dbReference>
<dbReference type="InParanoid" id="E9GJC4"/>
<dbReference type="OrthoDB" id="6347663at2759"/>
<dbReference type="GO" id="GO:0006955">
    <property type="term" value="P:immune response"/>
    <property type="evidence" value="ECO:0000318"/>
    <property type="project" value="GO_Central"/>
</dbReference>
<dbReference type="SUPFAM" id="SSF48726">
    <property type="entry name" value="Immunoglobulin"/>
    <property type="match status" value="1"/>
</dbReference>